<evidence type="ECO:0000313" key="1">
    <source>
        <dbReference type="EMBL" id="KKM12964.1"/>
    </source>
</evidence>
<accession>A0A0F9HD48</accession>
<protein>
    <submittedName>
        <fullName evidence="1">Uncharacterized protein</fullName>
    </submittedName>
</protein>
<dbReference type="AlphaFoldDB" id="A0A0F9HD48"/>
<name>A0A0F9HD48_9ZZZZ</name>
<feature type="non-terminal residue" evidence="1">
    <location>
        <position position="22"/>
    </location>
</feature>
<reference evidence="1" key="1">
    <citation type="journal article" date="2015" name="Nature">
        <title>Complex archaea that bridge the gap between prokaryotes and eukaryotes.</title>
        <authorList>
            <person name="Spang A."/>
            <person name="Saw J.H."/>
            <person name="Jorgensen S.L."/>
            <person name="Zaremba-Niedzwiedzka K."/>
            <person name="Martijn J."/>
            <person name="Lind A.E."/>
            <person name="van Eijk R."/>
            <person name="Schleper C."/>
            <person name="Guy L."/>
            <person name="Ettema T.J."/>
        </authorList>
    </citation>
    <scope>NUCLEOTIDE SEQUENCE</scope>
</reference>
<organism evidence="1">
    <name type="scientific">marine sediment metagenome</name>
    <dbReference type="NCBI Taxonomy" id="412755"/>
    <lineage>
        <taxon>unclassified sequences</taxon>
        <taxon>metagenomes</taxon>
        <taxon>ecological metagenomes</taxon>
    </lineage>
</organism>
<dbReference type="EMBL" id="LAZR01015452">
    <property type="protein sequence ID" value="KKM12964.1"/>
    <property type="molecule type" value="Genomic_DNA"/>
</dbReference>
<sequence length="22" mass="2482">MPHPGRLLWLQLADEVLSFSAT</sequence>
<proteinExistence type="predicted"/>
<gene>
    <name evidence="1" type="ORF">LCGC14_1719530</name>
</gene>
<comment type="caution">
    <text evidence="1">The sequence shown here is derived from an EMBL/GenBank/DDBJ whole genome shotgun (WGS) entry which is preliminary data.</text>
</comment>